<reference evidence="2 3" key="1">
    <citation type="submission" date="2023-03" db="EMBL/GenBank/DDBJ databases">
        <title>Genome insight into feeding habits of ladybird beetles.</title>
        <authorList>
            <person name="Li H.-S."/>
            <person name="Huang Y.-H."/>
            <person name="Pang H."/>
        </authorList>
    </citation>
    <scope>NUCLEOTIDE SEQUENCE [LARGE SCALE GENOMIC DNA]</scope>
    <source>
        <strain evidence="2">SYSU_2023b</strain>
        <tissue evidence="2">Whole body</tissue>
    </source>
</reference>
<evidence type="ECO:0000313" key="3">
    <source>
        <dbReference type="Proteomes" id="UP001431783"/>
    </source>
</evidence>
<comment type="caution">
    <text evidence="2">The sequence shown here is derived from an EMBL/GenBank/DDBJ whole genome shotgun (WGS) entry which is preliminary data.</text>
</comment>
<sequence length="75" mass="8756">ILTAIAQLILKLVSSVARNTESYVKRSEYQPYNMRSTEELSIERARLTSSGRRNEAIKPYNKLTEKSERKCFLQF</sequence>
<dbReference type="Proteomes" id="UP001431783">
    <property type="component" value="Unassembled WGS sequence"/>
</dbReference>
<evidence type="ECO:0000313" key="2">
    <source>
        <dbReference type="EMBL" id="KAK9876335.1"/>
    </source>
</evidence>
<feature type="signal peptide" evidence="1">
    <location>
        <begin position="1"/>
        <end position="17"/>
    </location>
</feature>
<proteinExistence type="predicted"/>
<dbReference type="EMBL" id="JARQZJ010000036">
    <property type="protein sequence ID" value="KAK9876335.1"/>
    <property type="molecule type" value="Genomic_DNA"/>
</dbReference>
<gene>
    <name evidence="2" type="ORF">WA026_012635</name>
</gene>
<dbReference type="AlphaFoldDB" id="A0AAW1U871"/>
<name>A0AAW1U871_9CUCU</name>
<feature type="non-terminal residue" evidence="2">
    <location>
        <position position="1"/>
    </location>
</feature>
<organism evidence="2 3">
    <name type="scientific">Henosepilachna vigintioctopunctata</name>
    <dbReference type="NCBI Taxonomy" id="420089"/>
    <lineage>
        <taxon>Eukaryota</taxon>
        <taxon>Metazoa</taxon>
        <taxon>Ecdysozoa</taxon>
        <taxon>Arthropoda</taxon>
        <taxon>Hexapoda</taxon>
        <taxon>Insecta</taxon>
        <taxon>Pterygota</taxon>
        <taxon>Neoptera</taxon>
        <taxon>Endopterygota</taxon>
        <taxon>Coleoptera</taxon>
        <taxon>Polyphaga</taxon>
        <taxon>Cucujiformia</taxon>
        <taxon>Coccinelloidea</taxon>
        <taxon>Coccinellidae</taxon>
        <taxon>Epilachninae</taxon>
        <taxon>Epilachnini</taxon>
        <taxon>Henosepilachna</taxon>
    </lineage>
</organism>
<evidence type="ECO:0000256" key="1">
    <source>
        <dbReference type="SAM" id="SignalP"/>
    </source>
</evidence>
<accession>A0AAW1U871</accession>
<protein>
    <submittedName>
        <fullName evidence="2">Uncharacterized protein</fullName>
    </submittedName>
</protein>
<feature type="chain" id="PRO_5043732763" evidence="1">
    <location>
        <begin position="18"/>
        <end position="75"/>
    </location>
</feature>
<keyword evidence="3" id="KW-1185">Reference proteome</keyword>
<keyword evidence="1" id="KW-0732">Signal</keyword>